<organism evidence="2 3">
    <name type="scientific">Globisporangium ultimum (strain ATCC 200006 / CBS 805.95 / DAOM BR144)</name>
    <name type="common">Pythium ultimum</name>
    <dbReference type="NCBI Taxonomy" id="431595"/>
    <lineage>
        <taxon>Eukaryota</taxon>
        <taxon>Sar</taxon>
        <taxon>Stramenopiles</taxon>
        <taxon>Oomycota</taxon>
        <taxon>Peronosporomycetes</taxon>
        <taxon>Pythiales</taxon>
        <taxon>Pythiaceae</taxon>
        <taxon>Globisporangium</taxon>
    </lineage>
</organism>
<accession>K3W801</accession>
<feature type="compositionally biased region" description="Basic residues" evidence="1">
    <location>
        <begin position="40"/>
        <end position="53"/>
    </location>
</feature>
<dbReference type="OMA" id="VGHEIEC"/>
<dbReference type="EnsemblProtists" id="PYU1_T001092">
    <property type="protein sequence ID" value="PYU1_T001092"/>
    <property type="gene ID" value="PYU1_G001092"/>
</dbReference>
<feature type="compositionally biased region" description="Low complexity" evidence="1">
    <location>
        <begin position="1"/>
        <end position="39"/>
    </location>
</feature>
<reference evidence="2" key="3">
    <citation type="submission" date="2015-02" db="UniProtKB">
        <authorList>
            <consortium name="EnsemblProtists"/>
        </authorList>
    </citation>
    <scope>IDENTIFICATION</scope>
    <source>
        <strain evidence="2">DAOM BR144</strain>
    </source>
</reference>
<reference evidence="3" key="2">
    <citation type="submission" date="2010-04" db="EMBL/GenBank/DDBJ databases">
        <authorList>
            <person name="Buell R."/>
            <person name="Hamilton J."/>
            <person name="Hostetler J."/>
        </authorList>
    </citation>
    <scope>NUCLEOTIDE SEQUENCE [LARGE SCALE GENOMIC DNA]</scope>
    <source>
        <strain evidence="3">DAOM:BR144</strain>
    </source>
</reference>
<keyword evidence="3" id="KW-1185">Reference proteome</keyword>
<feature type="region of interest" description="Disordered" evidence="1">
    <location>
        <begin position="1"/>
        <end position="53"/>
    </location>
</feature>
<dbReference type="HOGENOM" id="CLU_744918_0_0_1"/>
<evidence type="ECO:0000313" key="2">
    <source>
        <dbReference type="EnsemblProtists" id="PYU1_T001092"/>
    </source>
</evidence>
<protein>
    <submittedName>
        <fullName evidence="2">Uncharacterized protein</fullName>
    </submittedName>
</protein>
<dbReference type="eggNOG" id="ENOG502R0CX">
    <property type="taxonomic scope" value="Eukaryota"/>
</dbReference>
<reference evidence="3" key="1">
    <citation type="journal article" date="2010" name="Genome Biol.">
        <title>Genome sequence of the necrotrophic plant pathogen Pythium ultimum reveals original pathogenicity mechanisms and effector repertoire.</title>
        <authorList>
            <person name="Levesque C.A."/>
            <person name="Brouwer H."/>
            <person name="Cano L."/>
            <person name="Hamilton J.P."/>
            <person name="Holt C."/>
            <person name="Huitema E."/>
            <person name="Raffaele S."/>
            <person name="Robideau G.P."/>
            <person name="Thines M."/>
            <person name="Win J."/>
            <person name="Zerillo M.M."/>
            <person name="Beakes G.W."/>
            <person name="Boore J.L."/>
            <person name="Busam D."/>
            <person name="Dumas B."/>
            <person name="Ferriera S."/>
            <person name="Fuerstenberg S.I."/>
            <person name="Gachon C.M."/>
            <person name="Gaulin E."/>
            <person name="Govers F."/>
            <person name="Grenville-Briggs L."/>
            <person name="Horner N."/>
            <person name="Hostetler J."/>
            <person name="Jiang R.H."/>
            <person name="Johnson J."/>
            <person name="Krajaejun T."/>
            <person name="Lin H."/>
            <person name="Meijer H.J."/>
            <person name="Moore B."/>
            <person name="Morris P."/>
            <person name="Phuntmart V."/>
            <person name="Puiu D."/>
            <person name="Shetty J."/>
            <person name="Stajich J.E."/>
            <person name="Tripathy S."/>
            <person name="Wawra S."/>
            <person name="van West P."/>
            <person name="Whitty B.R."/>
            <person name="Coutinho P.M."/>
            <person name="Henrissat B."/>
            <person name="Martin F."/>
            <person name="Thomas P.D."/>
            <person name="Tyler B.M."/>
            <person name="De Vries R.P."/>
            <person name="Kamoun S."/>
            <person name="Yandell M."/>
            <person name="Tisserat N."/>
            <person name="Buell C.R."/>
        </authorList>
    </citation>
    <scope>NUCLEOTIDE SEQUENCE</scope>
    <source>
        <strain evidence="3">DAOM:BR144</strain>
    </source>
</reference>
<dbReference type="VEuPathDB" id="FungiDB:PYU1_G001092"/>
<dbReference type="EMBL" id="GL376620">
    <property type="status" value="NOT_ANNOTATED_CDS"/>
    <property type="molecule type" value="Genomic_DNA"/>
</dbReference>
<sequence length="372" mass="41883">MDPSSWSVESSEDSNSSSHAQRPPVATSAAASVPQTTTQRGKRRATGKQRRRTAYPMYAIAKERSIEFNLNLDINSLRQELQNLTQLRELLAAKALLARDALVNSSLEMIRQFYTVFRRGYQPPAHQQQRVKEVDTSPAIGYTADHQAAFLAMMMDEHVDCGNGLFGRDVVLNQFRQFSTSMTFLSLDMQCFTVIDSDDSVIIRTTGLFRARLLRKSITTIFPRVLAHEDLVRRLVGHEIECPRSTTFTFNSQNQVYSYRVEIDFIAALSKLLVHPVDVAIVMGSARIVHSMLCIEEDSNYDEEKENVKPEVLEDEEDNNPLLLSMVESIGELPSLVAHGDDDDDDFDGHSANSSTDSILPIEVAEIFNFKE</sequence>
<proteinExistence type="predicted"/>
<name>K3W801_GLOUD</name>
<evidence type="ECO:0000313" key="3">
    <source>
        <dbReference type="Proteomes" id="UP000019132"/>
    </source>
</evidence>
<evidence type="ECO:0000256" key="1">
    <source>
        <dbReference type="SAM" id="MobiDB-lite"/>
    </source>
</evidence>
<dbReference type="AlphaFoldDB" id="K3W801"/>
<dbReference type="Proteomes" id="UP000019132">
    <property type="component" value="Unassembled WGS sequence"/>
</dbReference>
<dbReference type="InParanoid" id="K3W801"/>